<gene>
    <name evidence="1" type="ORF">I4641_00200</name>
</gene>
<accession>A0A964BML7</accession>
<keyword evidence="2" id="KW-1185">Reference proteome</keyword>
<dbReference type="EMBL" id="JADWDC010000001">
    <property type="protein sequence ID" value="MCC0175401.1"/>
    <property type="molecule type" value="Genomic_DNA"/>
</dbReference>
<dbReference type="Pfam" id="PF07924">
    <property type="entry name" value="NuiA"/>
    <property type="match status" value="1"/>
</dbReference>
<dbReference type="Gene3D" id="3.40.1460.10">
    <property type="entry name" value="Nuclease A inhibitor-like"/>
    <property type="match status" value="1"/>
</dbReference>
<dbReference type="RefSeq" id="WP_229638401.1">
    <property type="nucleotide sequence ID" value="NZ_JADWDC010000001.1"/>
</dbReference>
<dbReference type="InterPro" id="IPR036587">
    <property type="entry name" value="NucleaseA_inhib-like_sf"/>
</dbReference>
<dbReference type="AlphaFoldDB" id="A0A964BML7"/>
<organism evidence="1 2">
    <name type="scientific">Waterburya agarophytonicola KI4</name>
    <dbReference type="NCBI Taxonomy" id="2874699"/>
    <lineage>
        <taxon>Bacteria</taxon>
        <taxon>Bacillati</taxon>
        <taxon>Cyanobacteriota</taxon>
        <taxon>Cyanophyceae</taxon>
        <taxon>Pleurocapsales</taxon>
        <taxon>Hyellaceae</taxon>
        <taxon>Waterburya</taxon>
        <taxon>Waterburya agarophytonicola</taxon>
    </lineage>
</organism>
<protein>
    <submittedName>
        <fullName evidence="1">Nuclease A inhibitor family protein</fullName>
    </submittedName>
</protein>
<comment type="caution">
    <text evidence="1">The sequence shown here is derived from an EMBL/GenBank/DDBJ whole genome shotgun (WGS) entry which is preliminary data.</text>
</comment>
<proteinExistence type="predicted"/>
<dbReference type="InterPro" id="IPR012489">
    <property type="entry name" value="NucleaseA_inhib-like"/>
</dbReference>
<reference evidence="1" key="1">
    <citation type="journal article" date="2021" name="Antonie Van Leeuwenhoek">
        <title>Draft genome and description of Waterburya agarophytonicola gen. nov. sp. nov. (Pleurocapsales, Cyanobacteria): a seaweed symbiont.</title>
        <authorList>
            <person name="Bonthond G."/>
            <person name="Shalygin S."/>
            <person name="Bayer T."/>
            <person name="Weinberger F."/>
        </authorList>
    </citation>
    <scope>NUCLEOTIDE SEQUENCE</scope>
    <source>
        <strain evidence="1">KI4</strain>
    </source>
</reference>
<sequence>MENNKIDQEQLIAQLNQAVSGLLWLSESDYPWQVVSWQNESNCERHILRQRYNYPPEIEIATTTLDSFFASAILEQEWHDEIEQTETKRYQILYDLLNDNLEDLRVFLVGKTEIDVFVLGKLDRNTVIGLSTKLIAT</sequence>
<name>A0A964BML7_9CYAN</name>
<evidence type="ECO:0000313" key="2">
    <source>
        <dbReference type="Proteomes" id="UP000729733"/>
    </source>
</evidence>
<dbReference type="Proteomes" id="UP000729733">
    <property type="component" value="Unassembled WGS sequence"/>
</dbReference>
<evidence type="ECO:0000313" key="1">
    <source>
        <dbReference type="EMBL" id="MCC0175401.1"/>
    </source>
</evidence>
<dbReference type="SUPFAM" id="SSF82602">
    <property type="entry name" value="Nuclease A inhibitor (NuiA)"/>
    <property type="match status" value="1"/>
</dbReference>